<dbReference type="Proteomes" id="UP000247702">
    <property type="component" value="Unassembled WGS sequence"/>
</dbReference>
<dbReference type="OrthoDB" id="2395033at2759"/>
<sequence>MATPSHPPSVNENNEPTKGSALVRLYKPANIFPISFSLLHVCPYLSCDTRGAGTLFNTKKARYYLLSLGQLKKTGIRTNNFSVITNDTDLPGTHQRIFSSTSKFPNINFLIGNFLTFVFNLNRQFPSHIVTKYFSRLRVLLKEKLCSIRNRIDSDSFKNRHTKTYIRFANRDHVIYLGFYLRCKPECNLPAASVMSNKRWRCGEHYNEINACHNSALHIPRDAKYYADELERRAKKKKRSPREAKHIHSNRLGISYDVVIKKYKDIPARQRNQLPDATKWKYFKEYKRLQFDIVRSSQQIQRFNRLSTLVLSQNANAKYKKPFILGALKDGMKPATVLKQLHHCPAKQLPYTGSMFNFVHNGFPLQAIRKNAKRLRRRYKQKIKLPPLPPDFVGNAIEYYQTHHQIHLNVPSICERYQRHSLALAGITHCDQIISYIDSLRNVPLKIVQDVTPDHYQDDSIYVISPEDAALLATPNTCLRRIHTPLSPLSESTPNRLRRSESPTFSSIATSSTPRISHTTSYTVDHQGLTQSGSLSTPPPDRIKRFNYNSGSMSKDVRFSDA</sequence>
<name>A0A2Z6RA15_9GLOM</name>
<reference evidence="3" key="2">
    <citation type="submission" date="2019-10" db="EMBL/GenBank/DDBJ databases">
        <title>Conservation and host-specific expression of non-tandemly repeated heterogenous ribosome RNA gene in arbuscular mycorrhizal fungi.</title>
        <authorList>
            <person name="Maeda T."/>
            <person name="Kobayashi Y."/>
            <person name="Nakagawa T."/>
            <person name="Ezawa T."/>
            <person name="Yamaguchi K."/>
            <person name="Bino T."/>
            <person name="Nishimoto Y."/>
            <person name="Shigenobu S."/>
            <person name="Kawaguchi M."/>
        </authorList>
    </citation>
    <scope>NUCLEOTIDE SEQUENCE</scope>
    <source>
        <strain evidence="3">HR1</strain>
    </source>
</reference>
<dbReference type="Proteomes" id="UP000615446">
    <property type="component" value="Unassembled WGS sequence"/>
</dbReference>
<evidence type="ECO:0000313" key="4">
    <source>
        <dbReference type="Proteomes" id="UP000247702"/>
    </source>
</evidence>
<dbReference type="EMBL" id="BEXD01002713">
    <property type="protein sequence ID" value="GBB99175.1"/>
    <property type="molecule type" value="Genomic_DNA"/>
</dbReference>
<dbReference type="EMBL" id="BLAL01000218">
    <property type="protein sequence ID" value="GES93047.1"/>
    <property type="molecule type" value="Genomic_DNA"/>
</dbReference>
<evidence type="ECO:0000313" key="3">
    <source>
        <dbReference type="EMBL" id="GES93047.1"/>
    </source>
</evidence>
<dbReference type="AlphaFoldDB" id="A0A2Z6RA15"/>
<feature type="region of interest" description="Disordered" evidence="1">
    <location>
        <begin position="485"/>
        <end position="562"/>
    </location>
</feature>
<comment type="caution">
    <text evidence="2">The sequence shown here is derived from an EMBL/GenBank/DDBJ whole genome shotgun (WGS) entry which is preliminary data.</text>
</comment>
<evidence type="ECO:0000256" key="1">
    <source>
        <dbReference type="SAM" id="MobiDB-lite"/>
    </source>
</evidence>
<organism evidence="2 4">
    <name type="scientific">Rhizophagus clarus</name>
    <dbReference type="NCBI Taxonomy" id="94130"/>
    <lineage>
        <taxon>Eukaryota</taxon>
        <taxon>Fungi</taxon>
        <taxon>Fungi incertae sedis</taxon>
        <taxon>Mucoromycota</taxon>
        <taxon>Glomeromycotina</taxon>
        <taxon>Glomeromycetes</taxon>
        <taxon>Glomerales</taxon>
        <taxon>Glomeraceae</taxon>
        <taxon>Rhizophagus</taxon>
    </lineage>
</organism>
<feature type="compositionally biased region" description="Polar residues" evidence="1">
    <location>
        <begin position="502"/>
        <end position="536"/>
    </location>
</feature>
<proteinExistence type="predicted"/>
<accession>A0A2Z6RA15</accession>
<protein>
    <submittedName>
        <fullName evidence="2">Uncharacterized protein</fullName>
    </submittedName>
</protein>
<reference evidence="2 4" key="1">
    <citation type="submission" date="2017-11" db="EMBL/GenBank/DDBJ databases">
        <title>The genome of Rhizophagus clarus HR1 reveals common genetic basis of auxotrophy among arbuscular mycorrhizal fungi.</title>
        <authorList>
            <person name="Kobayashi Y."/>
        </authorList>
    </citation>
    <scope>NUCLEOTIDE SEQUENCE [LARGE SCALE GENOMIC DNA]</scope>
    <source>
        <strain evidence="2 4">HR1</strain>
    </source>
</reference>
<gene>
    <name evidence="3" type="ORF">RCL2_001980600</name>
    <name evidence="2" type="ORF">RclHR1_03440008</name>
</gene>
<keyword evidence="4" id="KW-1185">Reference proteome</keyword>
<evidence type="ECO:0000313" key="2">
    <source>
        <dbReference type="EMBL" id="GBB99175.1"/>
    </source>
</evidence>